<evidence type="ECO:0000256" key="3">
    <source>
        <dbReference type="ARBA" id="ARBA00022676"/>
    </source>
</evidence>
<dbReference type="NCBIfam" id="TIGR02644">
    <property type="entry name" value="Y_phosphoryl"/>
    <property type="match status" value="1"/>
</dbReference>
<gene>
    <name evidence="6" type="primary">deoA</name>
    <name evidence="6" type="ORF">Microterr_06490</name>
</gene>
<dbReference type="Gene3D" id="1.20.970.10">
    <property type="entry name" value="Transferase, Pyrimidine Nucleoside Phosphorylase, Chain C"/>
    <property type="match status" value="1"/>
</dbReference>
<dbReference type="Pfam" id="PF00591">
    <property type="entry name" value="Glycos_transf_3"/>
    <property type="match status" value="1"/>
</dbReference>
<comment type="similarity">
    <text evidence="1">Belongs to the thymidine/pyrimidine-nucleoside phosphorylase family.</text>
</comment>
<protein>
    <submittedName>
        <fullName evidence="6">Thymidine phosphorylase</fullName>
    </submittedName>
</protein>
<dbReference type="Pfam" id="PF07831">
    <property type="entry name" value="PYNP_C"/>
    <property type="match status" value="1"/>
</dbReference>
<keyword evidence="7" id="KW-1185">Reference proteome</keyword>
<keyword evidence="3" id="KW-0328">Glycosyltransferase</keyword>
<sequence length="428" mass="44565">MTEAFDAVDVIRAKRDGGTVAEDALRWMVDAYTRGYVSDAQMSSFAMAVLLNGMDRDEIRVMTDAMIASGERMSFAGLGKPTADKHSTGGVGDKITLPLAPLVAVFGVAVPQLSGRGLGHTGGTLDKLESIPGWRAALSNDELFAQLRDVGAVICAAGSGLAPADKKLYALRDVTGTVEAIPLIASSIMSKKIAEGTGALVLDVKFGSGAFMRDLDKARELARTMVALGEDSGVRTTALLTDMNTPLGLAIGNANEVRESVEVLAGGGPADIVELTVALAREMLALAGQPDADVEAALADGRAMDAWRRMIAAQGGDPDAALPVPRETQVVTASTSGVITRMEALPFGIAAWRLGAGRARAQDPVIHAAGIDLLVKPGDEVVAGQPVFTLSADDPARFARALEALDGAWEIGAEAPERTPLVRERITA</sequence>
<dbReference type="PANTHER" id="PTHR10515:SF0">
    <property type="entry name" value="THYMIDINE PHOSPHORYLASE"/>
    <property type="match status" value="1"/>
</dbReference>
<organism evidence="6 7">
    <name type="scientific">Microbacterium terricola</name>
    <dbReference type="NCBI Taxonomy" id="344163"/>
    <lineage>
        <taxon>Bacteria</taxon>
        <taxon>Bacillati</taxon>
        <taxon>Actinomycetota</taxon>
        <taxon>Actinomycetes</taxon>
        <taxon>Micrococcales</taxon>
        <taxon>Microbacteriaceae</taxon>
        <taxon>Microbacterium</taxon>
    </lineage>
</organism>
<dbReference type="InterPro" id="IPR013102">
    <property type="entry name" value="PYNP_C"/>
</dbReference>
<dbReference type="InterPro" id="IPR017459">
    <property type="entry name" value="Glycosyl_Trfase_fam3_N_dom"/>
</dbReference>
<evidence type="ECO:0000256" key="2">
    <source>
        <dbReference type="ARBA" id="ARBA00011738"/>
    </source>
</evidence>
<dbReference type="InterPro" id="IPR000053">
    <property type="entry name" value="Thymidine/pyrmidine_PPase"/>
</dbReference>
<evidence type="ECO:0000313" key="7">
    <source>
        <dbReference type="Proteomes" id="UP001317779"/>
    </source>
</evidence>
<keyword evidence="4" id="KW-0808">Transferase</keyword>
<dbReference type="PANTHER" id="PTHR10515">
    <property type="entry name" value="THYMIDINE PHOSPHORYLASE"/>
    <property type="match status" value="1"/>
</dbReference>
<evidence type="ECO:0000256" key="1">
    <source>
        <dbReference type="ARBA" id="ARBA00006915"/>
    </source>
</evidence>
<evidence type="ECO:0000313" key="6">
    <source>
        <dbReference type="EMBL" id="BDV29989.1"/>
    </source>
</evidence>
<dbReference type="SUPFAM" id="SSF52418">
    <property type="entry name" value="Nucleoside phosphorylase/phosphoribosyltransferase catalytic domain"/>
    <property type="match status" value="1"/>
</dbReference>
<name>A0ABM8DWM5_9MICO</name>
<reference evidence="6 7" key="1">
    <citation type="submission" date="2022-12" db="EMBL/GenBank/DDBJ databases">
        <title>Microbacterium terricola strain KV-448 chromosome, complete genome.</title>
        <authorList>
            <person name="Oshima T."/>
            <person name="Moriya T."/>
            <person name="Bessho Y."/>
        </authorList>
    </citation>
    <scope>NUCLEOTIDE SEQUENCE [LARGE SCALE GENOMIC DNA]</scope>
    <source>
        <strain evidence="6 7">KV-448</strain>
    </source>
</reference>
<dbReference type="InterPro" id="IPR036566">
    <property type="entry name" value="PYNP-like_C_sf"/>
</dbReference>
<dbReference type="PROSITE" id="PS00647">
    <property type="entry name" value="THYMID_PHOSPHORYLASE"/>
    <property type="match status" value="1"/>
</dbReference>
<dbReference type="SUPFAM" id="SSF47648">
    <property type="entry name" value="Nucleoside phosphorylase/phosphoribosyltransferase N-terminal domain"/>
    <property type="match status" value="1"/>
</dbReference>
<comment type="subunit">
    <text evidence="2">Homodimer.</text>
</comment>
<dbReference type="PIRSF" id="PIRSF000478">
    <property type="entry name" value="TP_PyNP"/>
    <property type="match status" value="1"/>
</dbReference>
<dbReference type="SMART" id="SM00941">
    <property type="entry name" value="PYNP_C"/>
    <property type="match status" value="1"/>
</dbReference>
<dbReference type="Proteomes" id="UP001317779">
    <property type="component" value="Chromosome"/>
</dbReference>
<dbReference type="Pfam" id="PF02885">
    <property type="entry name" value="Glycos_trans_3N"/>
    <property type="match status" value="1"/>
</dbReference>
<dbReference type="EMBL" id="AP027141">
    <property type="protein sequence ID" value="BDV29989.1"/>
    <property type="molecule type" value="Genomic_DNA"/>
</dbReference>
<evidence type="ECO:0000256" key="4">
    <source>
        <dbReference type="ARBA" id="ARBA00022679"/>
    </source>
</evidence>
<proteinExistence type="inferred from homology"/>
<dbReference type="InterPro" id="IPR035902">
    <property type="entry name" value="Nuc_phospho_transferase"/>
</dbReference>
<dbReference type="InterPro" id="IPR018090">
    <property type="entry name" value="Pyrmidine_PPas_bac/euk"/>
</dbReference>
<dbReference type="RefSeq" id="WP_263796165.1">
    <property type="nucleotide sequence ID" value="NZ_AP027141.1"/>
</dbReference>
<dbReference type="Gene3D" id="3.40.1030.10">
    <property type="entry name" value="Nucleoside phosphorylase/phosphoribosyltransferase catalytic domain"/>
    <property type="match status" value="1"/>
</dbReference>
<evidence type="ECO:0000259" key="5">
    <source>
        <dbReference type="SMART" id="SM00941"/>
    </source>
</evidence>
<dbReference type="InterPro" id="IPR000312">
    <property type="entry name" value="Glycosyl_Trfase_fam3"/>
</dbReference>
<dbReference type="InterPro" id="IPR017872">
    <property type="entry name" value="Pyrmidine_PPase_CS"/>
</dbReference>
<dbReference type="InterPro" id="IPR036320">
    <property type="entry name" value="Glycosyl_Trfase_fam3_N_dom_sf"/>
</dbReference>
<feature type="domain" description="Pyrimidine nucleoside phosphorylase C-terminal" evidence="5">
    <location>
        <begin position="338"/>
        <end position="412"/>
    </location>
</feature>
<dbReference type="SUPFAM" id="SSF54680">
    <property type="entry name" value="Pyrimidine nucleoside phosphorylase C-terminal domain"/>
    <property type="match status" value="1"/>
</dbReference>
<accession>A0ABM8DWM5</accession>
<dbReference type="NCBIfam" id="NF004490">
    <property type="entry name" value="PRK05820.1"/>
    <property type="match status" value="1"/>
</dbReference>
<dbReference type="Gene3D" id="3.90.1170.30">
    <property type="entry name" value="Pyrimidine nucleoside phosphorylase-like, C-terminal domain"/>
    <property type="match status" value="1"/>
</dbReference>